<dbReference type="PANTHER" id="PTHR38730">
    <property type="entry name" value="SLL7028 PROTEIN"/>
    <property type="match status" value="1"/>
</dbReference>
<dbReference type="AlphaFoldDB" id="A0A382VKE1"/>
<organism evidence="2">
    <name type="scientific">marine metagenome</name>
    <dbReference type="NCBI Taxonomy" id="408172"/>
    <lineage>
        <taxon>unclassified sequences</taxon>
        <taxon>metagenomes</taxon>
        <taxon>ecological metagenomes</taxon>
    </lineage>
</organism>
<proteinExistence type="predicted"/>
<name>A0A382VKE1_9ZZZZ</name>
<dbReference type="EMBL" id="UINC01152600">
    <property type="protein sequence ID" value="SVD46860.1"/>
    <property type="molecule type" value="Genomic_DNA"/>
</dbReference>
<sequence>MLLKEPFYAHFLSGIIREVTDKVPTAAVGFKSGKIALYVNENFFLKELKWSEVNPRKNERVAVIKHETLHIIFKHLFRMKTKDYDNKLFNIAADLVVNQLISPWKLPDSAVTLETFPELKLPPDKSVEWYYENLKKTASKDKEYKKSLQEIFDKMDASGGGGKDLGGDDLKKRRYHSDHRMWGKNENFSMEVVETEVDRMIIQARDRTPIKDHGTIPLGIQEL</sequence>
<dbReference type="InterPro" id="IPR025154">
    <property type="entry name" value="Put_metallopeptidase_dom"/>
</dbReference>
<protein>
    <recommendedName>
        <fullName evidence="1">Putative metallopeptidase domain-containing protein</fullName>
    </recommendedName>
</protein>
<dbReference type="PANTHER" id="PTHR38730:SF1">
    <property type="entry name" value="SLL7028 PROTEIN"/>
    <property type="match status" value="1"/>
</dbReference>
<feature type="domain" description="Putative metallopeptidase" evidence="1">
    <location>
        <begin position="58"/>
        <end position="150"/>
    </location>
</feature>
<reference evidence="2" key="1">
    <citation type="submission" date="2018-05" db="EMBL/GenBank/DDBJ databases">
        <authorList>
            <person name="Lanie J.A."/>
            <person name="Ng W.-L."/>
            <person name="Kazmierczak K.M."/>
            <person name="Andrzejewski T.M."/>
            <person name="Davidsen T.M."/>
            <person name="Wayne K.J."/>
            <person name="Tettelin H."/>
            <person name="Glass J.I."/>
            <person name="Rusch D."/>
            <person name="Podicherti R."/>
            <person name="Tsui H.-C.T."/>
            <person name="Winkler M.E."/>
        </authorList>
    </citation>
    <scope>NUCLEOTIDE SEQUENCE</scope>
</reference>
<dbReference type="Pfam" id="PF13203">
    <property type="entry name" value="DUF2201_N"/>
    <property type="match status" value="1"/>
</dbReference>
<feature type="non-terminal residue" evidence="2">
    <location>
        <position position="223"/>
    </location>
</feature>
<gene>
    <name evidence="2" type="ORF">METZ01_LOCUS399714</name>
</gene>
<accession>A0A382VKE1</accession>
<evidence type="ECO:0000259" key="1">
    <source>
        <dbReference type="Pfam" id="PF13203"/>
    </source>
</evidence>
<evidence type="ECO:0000313" key="2">
    <source>
        <dbReference type="EMBL" id="SVD46860.1"/>
    </source>
</evidence>